<feature type="domain" description="Sodium/calcium exchanger membrane region" evidence="6">
    <location>
        <begin position="3"/>
        <end position="149"/>
    </location>
</feature>
<name>A0A0M3DCF1_9FIRM</name>
<evidence type="ECO:0000259" key="6">
    <source>
        <dbReference type="Pfam" id="PF01699"/>
    </source>
</evidence>
<dbReference type="Pfam" id="PF01699">
    <property type="entry name" value="Na_Ca_ex"/>
    <property type="match status" value="2"/>
</dbReference>
<dbReference type="PANTHER" id="PTHR10846">
    <property type="entry name" value="SODIUM/POTASSIUM/CALCIUM EXCHANGER"/>
    <property type="match status" value="1"/>
</dbReference>
<feature type="transmembrane region" description="Helical" evidence="5">
    <location>
        <begin position="129"/>
        <end position="150"/>
    </location>
</feature>
<evidence type="ECO:0000256" key="2">
    <source>
        <dbReference type="ARBA" id="ARBA00022692"/>
    </source>
</evidence>
<evidence type="ECO:0000256" key="5">
    <source>
        <dbReference type="SAM" id="Phobius"/>
    </source>
</evidence>
<feature type="transmembrane region" description="Helical" evidence="5">
    <location>
        <begin position="308"/>
        <end position="329"/>
    </location>
</feature>
<evidence type="ECO:0000256" key="3">
    <source>
        <dbReference type="ARBA" id="ARBA00022989"/>
    </source>
</evidence>
<comment type="caution">
    <text evidence="7">The sequence shown here is derived from an EMBL/GenBank/DDBJ whole genome shotgun (WGS) entry which is preliminary data.</text>
</comment>
<dbReference type="OrthoDB" id="9794225at2"/>
<reference evidence="7 8" key="1">
    <citation type="submission" date="2015-04" db="EMBL/GenBank/DDBJ databases">
        <title>Microcin producing Clostridium sp. JC272T.</title>
        <authorList>
            <person name="Jyothsna T."/>
            <person name="Sasikala C."/>
            <person name="Ramana C."/>
        </authorList>
    </citation>
    <scope>NUCLEOTIDE SEQUENCE [LARGE SCALE GENOMIC DNA]</scope>
    <source>
        <strain evidence="7 8">JC272</strain>
    </source>
</reference>
<dbReference type="RefSeq" id="WP_046824433.1">
    <property type="nucleotide sequence ID" value="NZ_LBBT01000365.1"/>
</dbReference>
<dbReference type="GO" id="GO:0006874">
    <property type="term" value="P:intracellular calcium ion homeostasis"/>
    <property type="evidence" value="ECO:0007669"/>
    <property type="project" value="TreeGrafter"/>
</dbReference>
<keyword evidence="2 5" id="KW-0812">Transmembrane</keyword>
<dbReference type="Gene3D" id="1.20.1420.30">
    <property type="entry name" value="NCX, central ion-binding region"/>
    <property type="match status" value="1"/>
</dbReference>
<keyword evidence="3 5" id="KW-1133">Transmembrane helix</keyword>
<dbReference type="GO" id="GO:0008273">
    <property type="term" value="F:calcium, potassium:sodium antiporter activity"/>
    <property type="evidence" value="ECO:0007669"/>
    <property type="project" value="TreeGrafter"/>
</dbReference>
<dbReference type="Proteomes" id="UP000034407">
    <property type="component" value="Unassembled WGS sequence"/>
</dbReference>
<feature type="transmembrane region" description="Helical" evidence="5">
    <location>
        <begin position="284"/>
        <end position="302"/>
    </location>
</feature>
<feature type="transmembrane region" description="Helical" evidence="5">
    <location>
        <begin position="66"/>
        <end position="88"/>
    </location>
</feature>
<dbReference type="EMBL" id="LBBT01000365">
    <property type="protein sequence ID" value="KKX99805.1"/>
    <property type="molecule type" value="Genomic_DNA"/>
</dbReference>
<dbReference type="InterPro" id="IPR004837">
    <property type="entry name" value="NaCa_Exmemb"/>
</dbReference>
<dbReference type="AlphaFoldDB" id="A0A0M3DCF1"/>
<dbReference type="InterPro" id="IPR004481">
    <property type="entry name" value="K/Na/Ca-exchanger"/>
</dbReference>
<protein>
    <submittedName>
        <fullName evidence="7">Sodium:proton exchanger</fullName>
    </submittedName>
</protein>
<sequence>MIYVFLLFGFLLLVKGADYFVDGSSSIARSLRIPSLLIGLTIVAFGTSSPEAAVSVTASMEGQNGIAFGNIISSNIFNLLCVVGMSAFIKPLSVKKSILLKEFPFLILSSVLLLILCNDFVFQSSKSSILSLSDGLVFLMFFGIFIYYLVEVSINSRNKNRNLITNTNIELSNENSTYTESNISLSKSIFLSIIGILGIIIGGKLVVDCSSNIALSFGVSQKMIGLTIVSIGTSLPEFITSVVAASKGESDIALGNVIGSNIFNILFILGISSVINPISVDPSLFLDIFIMIVVTIIAYIFAIRRKDISKFEGVILIGSYILYMIYVILKN</sequence>
<evidence type="ECO:0000313" key="8">
    <source>
        <dbReference type="Proteomes" id="UP000034407"/>
    </source>
</evidence>
<dbReference type="NCBIfam" id="TIGR00367">
    <property type="entry name" value="calcium/sodium antiporter"/>
    <property type="match status" value="1"/>
</dbReference>
<organism evidence="7 8">
    <name type="scientific">Paraclostridium benzoelyticum</name>
    <dbReference type="NCBI Taxonomy" id="1629550"/>
    <lineage>
        <taxon>Bacteria</taxon>
        <taxon>Bacillati</taxon>
        <taxon>Bacillota</taxon>
        <taxon>Clostridia</taxon>
        <taxon>Peptostreptococcales</taxon>
        <taxon>Peptostreptococcaceae</taxon>
        <taxon>Paraclostridium</taxon>
    </lineage>
</organism>
<proteinExistence type="predicted"/>
<keyword evidence="4 5" id="KW-0472">Membrane</keyword>
<dbReference type="GO" id="GO:0005262">
    <property type="term" value="F:calcium channel activity"/>
    <property type="evidence" value="ECO:0007669"/>
    <property type="project" value="TreeGrafter"/>
</dbReference>
<comment type="subcellular location">
    <subcellularLocation>
        <location evidence="1">Membrane</location>
        <topology evidence="1">Multi-pass membrane protein</topology>
    </subcellularLocation>
</comment>
<keyword evidence="8" id="KW-1185">Reference proteome</keyword>
<feature type="transmembrane region" description="Helical" evidence="5">
    <location>
        <begin position="223"/>
        <end position="246"/>
    </location>
</feature>
<feature type="transmembrane region" description="Helical" evidence="5">
    <location>
        <begin position="189"/>
        <end position="207"/>
    </location>
</feature>
<evidence type="ECO:0000313" key="7">
    <source>
        <dbReference type="EMBL" id="KKX99805.1"/>
    </source>
</evidence>
<dbReference type="GO" id="GO:0005886">
    <property type="term" value="C:plasma membrane"/>
    <property type="evidence" value="ECO:0007669"/>
    <property type="project" value="TreeGrafter"/>
</dbReference>
<feature type="domain" description="Sodium/calcium exchanger membrane region" evidence="6">
    <location>
        <begin position="188"/>
        <end position="328"/>
    </location>
</feature>
<gene>
    <name evidence="7" type="ORF">VN21_17665</name>
</gene>
<evidence type="ECO:0000256" key="4">
    <source>
        <dbReference type="ARBA" id="ARBA00023136"/>
    </source>
</evidence>
<dbReference type="PATRIC" id="fig|1629550.3.peg.3096"/>
<feature type="transmembrane region" description="Helical" evidence="5">
    <location>
        <begin position="32"/>
        <end position="54"/>
    </location>
</feature>
<dbReference type="InterPro" id="IPR044880">
    <property type="entry name" value="NCX_ion-bd_dom_sf"/>
</dbReference>
<feature type="transmembrane region" description="Helical" evidence="5">
    <location>
        <begin position="252"/>
        <end position="272"/>
    </location>
</feature>
<evidence type="ECO:0000256" key="1">
    <source>
        <dbReference type="ARBA" id="ARBA00004141"/>
    </source>
</evidence>
<dbReference type="PANTHER" id="PTHR10846:SF8">
    <property type="entry name" value="INNER MEMBRANE PROTEIN YRBG"/>
    <property type="match status" value="1"/>
</dbReference>
<accession>A0A0M3DCF1</accession>